<keyword evidence="3" id="KW-1185">Reference proteome</keyword>
<evidence type="ECO:0000313" key="3">
    <source>
        <dbReference type="Proteomes" id="UP000887159"/>
    </source>
</evidence>
<proteinExistence type="predicted"/>
<feature type="region of interest" description="Disordered" evidence="1">
    <location>
        <begin position="56"/>
        <end position="79"/>
    </location>
</feature>
<dbReference type="EMBL" id="BMAU01021176">
    <property type="protein sequence ID" value="GFX93918.1"/>
    <property type="molecule type" value="Genomic_DNA"/>
</dbReference>
<organism evidence="2 3">
    <name type="scientific">Trichonephila clavipes</name>
    <name type="common">Golden silk orbweaver</name>
    <name type="synonym">Nephila clavipes</name>
    <dbReference type="NCBI Taxonomy" id="2585209"/>
    <lineage>
        <taxon>Eukaryota</taxon>
        <taxon>Metazoa</taxon>
        <taxon>Ecdysozoa</taxon>
        <taxon>Arthropoda</taxon>
        <taxon>Chelicerata</taxon>
        <taxon>Arachnida</taxon>
        <taxon>Araneae</taxon>
        <taxon>Araneomorphae</taxon>
        <taxon>Entelegynae</taxon>
        <taxon>Araneoidea</taxon>
        <taxon>Nephilidae</taxon>
        <taxon>Trichonephila</taxon>
    </lineage>
</organism>
<gene>
    <name evidence="2" type="ORF">TNCV_3412811</name>
</gene>
<reference evidence="2" key="1">
    <citation type="submission" date="2020-08" db="EMBL/GenBank/DDBJ databases">
        <title>Multicomponent nature underlies the extraordinary mechanical properties of spider dragline silk.</title>
        <authorList>
            <person name="Kono N."/>
            <person name="Nakamura H."/>
            <person name="Mori M."/>
            <person name="Yoshida Y."/>
            <person name="Ohtoshi R."/>
            <person name="Malay A.D."/>
            <person name="Moran D.A.P."/>
            <person name="Tomita M."/>
            <person name="Numata K."/>
            <person name="Arakawa K."/>
        </authorList>
    </citation>
    <scope>NUCLEOTIDE SEQUENCE</scope>
</reference>
<feature type="compositionally biased region" description="Basic and acidic residues" evidence="1">
    <location>
        <begin position="56"/>
        <end position="69"/>
    </location>
</feature>
<comment type="caution">
    <text evidence="2">The sequence shown here is derived from an EMBL/GenBank/DDBJ whole genome shotgun (WGS) entry which is preliminary data.</text>
</comment>
<dbReference type="Proteomes" id="UP000887159">
    <property type="component" value="Unassembled WGS sequence"/>
</dbReference>
<sequence>MRIDTLDASYEFITAQRETSRISNGFGISPAGGVLFLIRFLYTGNRNEDFPEKLDISDKDSIVGPDRNKPARLLSSSDE</sequence>
<name>A0A8X6V477_TRICX</name>
<protein>
    <submittedName>
        <fullName evidence="2">Uncharacterized protein</fullName>
    </submittedName>
</protein>
<evidence type="ECO:0000313" key="2">
    <source>
        <dbReference type="EMBL" id="GFX93918.1"/>
    </source>
</evidence>
<evidence type="ECO:0000256" key="1">
    <source>
        <dbReference type="SAM" id="MobiDB-lite"/>
    </source>
</evidence>
<accession>A0A8X6V477</accession>
<dbReference type="AlphaFoldDB" id="A0A8X6V477"/>